<keyword evidence="3" id="KW-0202">Cytokine</keyword>
<dbReference type="InterPro" id="IPR008983">
    <property type="entry name" value="Tumour_necrosis_fac-like_dom"/>
</dbReference>
<dbReference type="PANTHER" id="PTHR15151:SF24">
    <property type="entry name" value="A PROLIFERATION-INDUCING LIGAND-LIKE PROTEIN-RELATED"/>
    <property type="match status" value="1"/>
</dbReference>
<comment type="similarity">
    <text evidence="2">Belongs to the tumor necrosis factor family.</text>
</comment>
<organism evidence="8 9">
    <name type="scientific">Porites evermanni</name>
    <dbReference type="NCBI Taxonomy" id="104178"/>
    <lineage>
        <taxon>Eukaryota</taxon>
        <taxon>Metazoa</taxon>
        <taxon>Cnidaria</taxon>
        <taxon>Anthozoa</taxon>
        <taxon>Hexacorallia</taxon>
        <taxon>Scleractinia</taxon>
        <taxon>Fungiina</taxon>
        <taxon>Poritidae</taxon>
        <taxon>Porites</taxon>
    </lineage>
</organism>
<dbReference type="PROSITE" id="PS50049">
    <property type="entry name" value="THD_2"/>
    <property type="match status" value="1"/>
</dbReference>
<gene>
    <name evidence="8" type="ORF">PEVE_00032606</name>
</gene>
<evidence type="ECO:0000259" key="7">
    <source>
        <dbReference type="PROSITE" id="PS50049"/>
    </source>
</evidence>
<dbReference type="InterPro" id="IPR006052">
    <property type="entry name" value="TNF_dom"/>
</dbReference>
<name>A0ABN8SY06_9CNID</name>
<dbReference type="EMBL" id="CALNXI010004769">
    <property type="protein sequence ID" value="CAH3196433.1"/>
    <property type="molecule type" value="Genomic_DNA"/>
</dbReference>
<sequence>IYQRDKSIRKTVKIIGVYSSPEKAFEFCWSSFADEHTLSQNRSGDTLLYLVGRIMRKGVLPLLMLAILAVTANAKPRPKVKNVKLVDSKSLNQRSKFSTFSPAKIADGHMAFTTRAEHYFFFKLKPLAQLSGTLSEARIFTADTWLSDLENDEAFKDFKSEQGLLEVKQRGAYYIYAQVFFEIYQDGPEYHNRVAITVNGKPFALMQTGLGNKADYGSVYTGGVIRLKKGDKIGLKTVYESRLWLSAKHTFLGAY</sequence>
<protein>
    <recommendedName>
        <fullName evidence="7">THD domain-containing protein</fullName>
    </recommendedName>
</protein>
<keyword evidence="9" id="KW-1185">Reference proteome</keyword>
<evidence type="ECO:0000256" key="4">
    <source>
        <dbReference type="ARBA" id="ARBA00022525"/>
    </source>
</evidence>
<evidence type="ECO:0000256" key="5">
    <source>
        <dbReference type="ARBA" id="ARBA00023157"/>
    </source>
</evidence>
<feature type="domain" description="THD" evidence="7">
    <location>
        <begin position="126"/>
        <end position="255"/>
    </location>
</feature>
<evidence type="ECO:0000313" key="8">
    <source>
        <dbReference type="EMBL" id="CAH3196433.1"/>
    </source>
</evidence>
<dbReference type="Gene3D" id="2.60.120.40">
    <property type="match status" value="1"/>
</dbReference>
<evidence type="ECO:0000256" key="3">
    <source>
        <dbReference type="ARBA" id="ARBA00022514"/>
    </source>
</evidence>
<proteinExistence type="inferred from homology"/>
<feature type="non-terminal residue" evidence="8">
    <location>
        <position position="1"/>
    </location>
</feature>
<dbReference type="PANTHER" id="PTHR15151">
    <property type="entry name" value="PROTEIN EIGER"/>
    <property type="match status" value="1"/>
</dbReference>
<dbReference type="Pfam" id="PF00229">
    <property type="entry name" value="TNF"/>
    <property type="match status" value="1"/>
</dbReference>
<comment type="caution">
    <text evidence="8">The sequence shown here is derived from an EMBL/GenBank/DDBJ whole genome shotgun (WGS) entry which is preliminary data.</text>
</comment>
<dbReference type="InterPro" id="IPR051748">
    <property type="entry name" value="TNF_Ligand_Superfamily"/>
</dbReference>
<dbReference type="SUPFAM" id="SSF49842">
    <property type="entry name" value="TNF-like"/>
    <property type="match status" value="1"/>
</dbReference>
<feature type="non-terminal residue" evidence="8">
    <location>
        <position position="255"/>
    </location>
</feature>
<evidence type="ECO:0000256" key="1">
    <source>
        <dbReference type="ARBA" id="ARBA00004613"/>
    </source>
</evidence>
<keyword evidence="5" id="KW-1015">Disulfide bond</keyword>
<keyword evidence="4" id="KW-0964">Secreted</keyword>
<evidence type="ECO:0000313" key="9">
    <source>
        <dbReference type="Proteomes" id="UP001159427"/>
    </source>
</evidence>
<accession>A0ABN8SY06</accession>
<comment type="subcellular location">
    <subcellularLocation>
        <location evidence="1">Secreted</location>
    </subcellularLocation>
</comment>
<reference evidence="8 9" key="1">
    <citation type="submission" date="2022-05" db="EMBL/GenBank/DDBJ databases">
        <authorList>
            <consortium name="Genoscope - CEA"/>
            <person name="William W."/>
        </authorList>
    </citation>
    <scope>NUCLEOTIDE SEQUENCE [LARGE SCALE GENOMIC DNA]</scope>
</reference>
<evidence type="ECO:0000256" key="2">
    <source>
        <dbReference type="ARBA" id="ARBA00008670"/>
    </source>
</evidence>
<evidence type="ECO:0000256" key="6">
    <source>
        <dbReference type="ARBA" id="ARBA00023180"/>
    </source>
</evidence>
<dbReference type="Proteomes" id="UP001159427">
    <property type="component" value="Unassembled WGS sequence"/>
</dbReference>
<keyword evidence="6" id="KW-0325">Glycoprotein</keyword>